<dbReference type="GO" id="GO:0005524">
    <property type="term" value="F:ATP binding"/>
    <property type="evidence" value="ECO:0007669"/>
    <property type="project" value="UniProtKB-KW"/>
</dbReference>
<dbReference type="InterPro" id="IPR003593">
    <property type="entry name" value="AAA+_ATPase"/>
</dbReference>
<feature type="domain" description="AAA+ ATPase" evidence="1">
    <location>
        <begin position="28"/>
        <end position="345"/>
    </location>
</feature>
<accession>A0A1I0BRN3</accession>
<dbReference type="OrthoDB" id="9784297at2"/>
<dbReference type="InterPro" id="IPR027417">
    <property type="entry name" value="P-loop_NTPase"/>
</dbReference>
<dbReference type="AlphaFoldDB" id="A0A1I0BRN3"/>
<dbReference type="Pfam" id="PF02463">
    <property type="entry name" value="SMC_N"/>
    <property type="match status" value="1"/>
</dbReference>
<name>A0A1I0BRN3_9FIRM</name>
<dbReference type="PANTHER" id="PTHR43581">
    <property type="entry name" value="ATP/GTP PHOSPHATASE"/>
    <property type="match status" value="1"/>
</dbReference>
<dbReference type="STRING" id="29364.SAMN04487772_10863"/>
<organism evidence="2 3">
    <name type="scientific">[Clostridium] polysaccharolyticum</name>
    <dbReference type="NCBI Taxonomy" id="29364"/>
    <lineage>
        <taxon>Bacteria</taxon>
        <taxon>Bacillati</taxon>
        <taxon>Bacillota</taxon>
        <taxon>Clostridia</taxon>
        <taxon>Lachnospirales</taxon>
        <taxon>Lachnospiraceae</taxon>
    </lineage>
</organism>
<keyword evidence="2" id="KW-0547">Nucleotide-binding</keyword>
<dbReference type="Proteomes" id="UP000199800">
    <property type="component" value="Unassembled WGS sequence"/>
</dbReference>
<keyword evidence="3" id="KW-1185">Reference proteome</keyword>
<reference evidence="2 3" key="1">
    <citation type="submission" date="2016-10" db="EMBL/GenBank/DDBJ databases">
        <authorList>
            <person name="de Groot N.N."/>
        </authorList>
    </citation>
    <scope>NUCLEOTIDE SEQUENCE [LARGE SCALE GENOMIC DNA]</scope>
    <source>
        <strain evidence="2 3">DSM 1801</strain>
    </source>
</reference>
<dbReference type="PANTHER" id="PTHR43581:SF4">
    <property type="entry name" value="ATP_GTP PHOSPHATASE"/>
    <property type="match status" value="1"/>
</dbReference>
<dbReference type="RefSeq" id="WP_092477542.1">
    <property type="nucleotide sequence ID" value="NZ_FOHN01000008.1"/>
</dbReference>
<proteinExistence type="predicted"/>
<sequence>MKIRSVELKNFRSLSSKKLTFTDVQNKVKQFTVLIGDNGAGKTSFLEAITKSFVPIIRSIDSKAVKNCDLKDSDIKYECGWTTISTEAEIDGKKYMLLNKKRITAITEYDETINLKEEKQQKTLLKDAFIKKREQKHLPLILYYGTNRVFNEVPRRGHIRDYTMEDALESCFDNTNNFRGFYEWFKKEEDIELRELRHQKDYKNVPLNAVRDAISSMIPGYRNLRIELNPSRMVITNESGEDLRIEQLSGGYKAVLAVVSDIAKRLAMANPTSINPLEDEAVILIDELDLHLHPKWQKTIVADLKRTFPNCQFIVSTHSPFIIQSLKQSELLDLENEDVPLEDGTFEGWSIEEIQENKMNVECKTERYKEMMIEFSDAVDEEKKDRSAKAL</sequence>
<evidence type="ECO:0000313" key="3">
    <source>
        <dbReference type="Proteomes" id="UP000199800"/>
    </source>
</evidence>
<gene>
    <name evidence="2" type="ORF">SAMN04487772_10863</name>
</gene>
<dbReference type="InterPro" id="IPR003395">
    <property type="entry name" value="RecF/RecN/SMC_N"/>
</dbReference>
<dbReference type="SUPFAM" id="SSF52540">
    <property type="entry name" value="P-loop containing nucleoside triphosphate hydrolases"/>
    <property type="match status" value="1"/>
</dbReference>
<dbReference type="SMART" id="SM00382">
    <property type="entry name" value="AAA"/>
    <property type="match status" value="1"/>
</dbReference>
<evidence type="ECO:0000259" key="1">
    <source>
        <dbReference type="SMART" id="SM00382"/>
    </source>
</evidence>
<keyword evidence="2" id="KW-0067">ATP-binding</keyword>
<dbReference type="EMBL" id="FOHN01000008">
    <property type="protein sequence ID" value="SET09614.1"/>
    <property type="molecule type" value="Genomic_DNA"/>
</dbReference>
<dbReference type="Gene3D" id="3.40.50.300">
    <property type="entry name" value="P-loop containing nucleotide triphosphate hydrolases"/>
    <property type="match status" value="1"/>
</dbReference>
<protein>
    <submittedName>
        <fullName evidence="2">Predicted ATP-binding protein involved in virulence</fullName>
    </submittedName>
</protein>
<evidence type="ECO:0000313" key="2">
    <source>
        <dbReference type="EMBL" id="SET09614.1"/>
    </source>
</evidence>
<dbReference type="InterPro" id="IPR051396">
    <property type="entry name" value="Bact_Antivir_Def_Nuclease"/>
</dbReference>